<dbReference type="EMBL" id="JAHUZE010000002">
    <property type="protein sequence ID" value="MBV7378733.1"/>
    <property type="molecule type" value="Genomic_DNA"/>
</dbReference>
<dbReference type="SMART" id="SM00450">
    <property type="entry name" value="RHOD"/>
    <property type="match status" value="1"/>
</dbReference>
<sequence length="346" mass="37972">MAVKLAALSDLAGLPFDEIIDVRSPSEFAEDHVPGAISLPVLSDEERARVGTIYVQEDPFKARKIGAALVARNAAHHIETVLADRPGGWRPLVYCWRGGQRSNSFASILSQIGWRADVVEGGYRSYRRLVVGALHDRALPHKVHLIEGGTGTAKTRLLHQIAAAGGQVVDLEGEAEHRGSLFGQIGSGQPSQKMFESRVAAALDALDPTRPVFVEAESSKVGDLLVPPSLWAAMRAAPFTEISAPLAARARHLMETYPDIVRNPARLNETLNRLRRYHGHKIVDAWQEMAFDGAWEVLAADLINRHYDPAYKRIRGDAAPAHVFGLPDLSETTLEETARRIVDQSR</sequence>
<dbReference type="InterPro" id="IPR058840">
    <property type="entry name" value="AAA_SelU"/>
</dbReference>
<dbReference type="InterPro" id="IPR001763">
    <property type="entry name" value="Rhodanese-like_dom"/>
</dbReference>
<dbReference type="RefSeq" id="WP_218391916.1">
    <property type="nucleotide sequence ID" value="NZ_JAHUZE010000002.1"/>
</dbReference>
<dbReference type="Proteomes" id="UP000756530">
    <property type="component" value="Unassembled WGS sequence"/>
</dbReference>
<dbReference type="PROSITE" id="PS00380">
    <property type="entry name" value="RHODANESE_1"/>
    <property type="match status" value="1"/>
</dbReference>
<dbReference type="PANTHER" id="PTHR30401:SF0">
    <property type="entry name" value="TRNA 2-SELENOURIDINE SYNTHASE"/>
    <property type="match status" value="1"/>
</dbReference>
<evidence type="ECO:0000313" key="4">
    <source>
        <dbReference type="Proteomes" id="UP000756530"/>
    </source>
</evidence>
<keyword evidence="4" id="KW-1185">Reference proteome</keyword>
<keyword evidence="3" id="KW-0808">Transferase</keyword>
<dbReference type="Pfam" id="PF26341">
    <property type="entry name" value="AAA_SelU"/>
    <property type="match status" value="1"/>
</dbReference>
<reference evidence="3 4" key="1">
    <citation type="submission" date="2021-05" db="EMBL/GenBank/DDBJ databases">
        <title>Culturable bacteria isolated from Daya Bay.</title>
        <authorList>
            <person name="Zheng W."/>
            <person name="Yu S."/>
            <person name="Huang Y."/>
        </authorList>
    </citation>
    <scope>NUCLEOTIDE SEQUENCE [LARGE SCALE GENOMIC DNA]</scope>
    <source>
        <strain evidence="3 4">DP4N28-5</strain>
    </source>
</reference>
<gene>
    <name evidence="3" type="primary">mnmH</name>
    <name evidence="3" type="ORF">KJP28_07320</name>
</gene>
<dbReference type="InterPro" id="IPR017582">
    <property type="entry name" value="SelU"/>
</dbReference>
<comment type="caution">
    <text evidence="3">The sequence shown here is derived from an EMBL/GenBank/DDBJ whole genome shotgun (WGS) entry which is preliminary data.</text>
</comment>
<organism evidence="3 4">
    <name type="scientific">Maritimibacter dapengensis</name>
    <dbReference type="NCBI Taxonomy" id="2836868"/>
    <lineage>
        <taxon>Bacteria</taxon>
        <taxon>Pseudomonadati</taxon>
        <taxon>Pseudomonadota</taxon>
        <taxon>Alphaproteobacteria</taxon>
        <taxon>Rhodobacterales</taxon>
        <taxon>Roseobacteraceae</taxon>
        <taxon>Maritimibacter</taxon>
    </lineage>
</organism>
<evidence type="ECO:0000256" key="1">
    <source>
        <dbReference type="ARBA" id="ARBA00023266"/>
    </source>
</evidence>
<dbReference type="NCBIfam" id="NF008750">
    <property type="entry name" value="PRK11784.1-2"/>
    <property type="match status" value="1"/>
</dbReference>
<evidence type="ECO:0000313" key="3">
    <source>
        <dbReference type="EMBL" id="MBV7378733.1"/>
    </source>
</evidence>
<dbReference type="InterPro" id="IPR001307">
    <property type="entry name" value="Thiosulphate_STrfase_CS"/>
</dbReference>
<feature type="domain" description="Rhodanese" evidence="2">
    <location>
        <begin position="19"/>
        <end position="131"/>
    </location>
</feature>
<evidence type="ECO:0000259" key="2">
    <source>
        <dbReference type="PROSITE" id="PS50206"/>
    </source>
</evidence>
<dbReference type="GO" id="GO:0016740">
    <property type="term" value="F:transferase activity"/>
    <property type="evidence" value="ECO:0007669"/>
    <property type="project" value="UniProtKB-KW"/>
</dbReference>
<dbReference type="PANTHER" id="PTHR30401">
    <property type="entry name" value="TRNA 2-SELENOURIDINE SYNTHASE"/>
    <property type="match status" value="1"/>
</dbReference>
<proteinExistence type="predicted"/>
<keyword evidence="1" id="KW-0711">Selenium</keyword>
<accession>A0ABS6T0H4</accession>
<name>A0ABS6T0H4_9RHOB</name>
<dbReference type="Pfam" id="PF00581">
    <property type="entry name" value="Rhodanese"/>
    <property type="match status" value="1"/>
</dbReference>
<dbReference type="NCBIfam" id="NF008752">
    <property type="entry name" value="PRK11784.1-4"/>
    <property type="match status" value="1"/>
</dbReference>
<dbReference type="PROSITE" id="PS50206">
    <property type="entry name" value="RHODANESE_3"/>
    <property type="match status" value="1"/>
</dbReference>
<protein>
    <submittedName>
        <fullName evidence="3">tRNA 2-selenouridine(34) synthase MnmH</fullName>
        <ecNumber evidence="3">2.5.1.-</ecNumber>
    </submittedName>
</protein>
<dbReference type="CDD" id="cd01520">
    <property type="entry name" value="RHOD_YbbB"/>
    <property type="match status" value="1"/>
</dbReference>
<dbReference type="EC" id="2.5.1.-" evidence="3"/>
<dbReference type="NCBIfam" id="TIGR03167">
    <property type="entry name" value="tRNA_sel_U_synt"/>
    <property type="match status" value="1"/>
</dbReference>